<evidence type="ECO:0000313" key="1">
    <source>
        <dbReference type="EMBL" id="CUH68053.1"/>
    </source>
</evidence>
<dbReference type="RefSeq" id="WP_058264046.1">
    <property type="nucleotide sequence ID" value="NZ_CP051181.1"/>
</dbReference>
<dbReference type="InterPro" id="IPR036661">
    <property type="entry name" value="Luciferase-like_sf"/>
</dbReference>
<dbReference type="STRING" id="53501.SAMN04488043_104235"/>
<dbReference type="AlphaFoldDB" id="A0A0P1FJ74"/>
<protein>
    <submittedName>
        <fullName evidence="1">Uncharacterized protein</fullName>
    </submittedName>
</protein>
<accession>A0A0P1FJ74</accession>
<name>A0A0P1FJ74_THAGE</name>
<evidence type="ECO:0000313" key="2">
    <source>
        <dbReference type="Proteomes" id="UP000051587"/>
    </source>
</evidence>
<proteinExistence type="predicted"/>
<dbReference type="OrthoDB" id="7848652at2"/>
<dbReference type="GO" id="GO:0016705">
    <property type="term" value="F:oxidoreductase activity, acting on paired donors, with incorporation or reduction of molecular oxygen"/>
    <property type="evidence" value="ECO:0007669"/>
    <property type="project" value="InterPro"/>
</dbReference>
<dbReference type="EMBL" id="CYSA01000027">
    <property type="protein sequence ID" value="CUH68053.1"/>
    <property type="molecule type" value="Genomic_DNA"/>
</dbReference>
<organism evidence="1 2">
    <name type="scientific">Thalassovita gelatinovora</name>
    <name type="common">Thalassobius gelatinovorus</name>
    <dbReference type="NCBI Taxonomy" id="53501"/>
    <lineage>
        <taxon>Bacteria</taxon>
        <taxon>Pseudomonadati</taxon>
        <taxon>Pseudomonadota</taxon>
        <taxon>Alphaproteobacteria</taxon>
        <taxon>Rhodobacterales</taxon>
        <taxon>Roseobacteraceae</taxon>
        <taxon>Thalassovita</taxon>
    </lineage>
</organism>
<reference evidence="1 2" key="1">
    <citation type="submission" date="2015-09" db="EMBL/GenBank/DDBJ databases">
        <authorList>
            <consortium name="Swine Surveillance"/>
        </authorList>
    </citation>
    <scope>NUCLEOTIDE SEQUENCE [LARGE SCALE GENOMIC DNA]</scope>
    <source>
        <strain evidence="1 2">CECT 4357</strain>
    </source>
</reference>
<dbReference type="Proteomes" id="UP000051587">
    <property type="component" value="Unassembled WGS sequence"/>
</dbReference>
<gene>
    <name evidence="1" type="ORF">TG4357_03364</name>
</gene>
<dbReference type="Gene3D" id="3.20.20.30">
    <property type="entry name" value="Luciferase-like domain"/>
    <property type="match status" value="1"/>
</dbReference>
<sequence length="268" mass="29052">MKLGYLNIPAEAVAACGGRGAAPSHGRAQLARALGFSEFYTAAPYLKPGCALPPELRPEQEPFLRILPDVPARSMPRLIAQNGEIRTFAQLPTNPLAAPVRTACDVRAQSFQGHAPLSVSWLDTDTLARHWAAHVTGCTHAARRARPDDWRVARTVIVSNDPARAEAAAKDPDSPCRAYYRSHAPAGADDASIDALIDGCVLYGTPVSVLDRLQDITEVSAAFGTLTLVDHHWPDRALARQSMTLFAGAVLPTYQAQMRHKTRKLEYA</sequence>
<keyword evidence="2" id="KW-1185">Reference proteome</keyword>
<dbReference type="SUPFAM" id="SSF51679">
    <property type="entry name" value="Bacterial luciferase-like"/>
    <property type="match status" value="1"/>
</dbReference>